<dbReference type="InterPro" id="IPR025324">
    <property type="entry name" value="DUF4230"/>
</dbReference>
<evidence type="ECO:0000256" key="2">
    <source>
        <dbReference type="SAM" id="Phobius"/>
    </source>
</evidence>
<organism evidence="3 4">
    <name type="scientific">Planosporangium mesophilum</name>
    <dbReference type="NCBI Taxonomy" id="689768"/>
    <lineage>
        <taxon>Bacteria</taxon>
        <taxon>Bacillati</taxon>
        <taxon>Actinomycetota</taxon>
        <taxon>Actinomycetes</taxon>
        <taxon>Micromonosporales</taxon>
        <taxon>Micromonosporaceae</taxon>
        <taxon>Planosporangium</taxon>
    </lineage>
</organism>
<proteinExistence type="predicted"/>
<gene>
    <name evidence="3" type="ORF">Pme01_45780</name>
</gene>
<comment type="caution">
    <text evidence="3">The sequence shown here is derived from an EMBL/GenBank/DDBJ whole genome shotgun (WGS) entry which is preliminary data.</text>
</comment>
<reference evidence="3" key="1">
    <citation type="submission" date="2021-01" db="EMBL/GenBank/DDBJ databases">
        <title>Whole genome shotgun sequence of Planosporangium mesophilum NBRC 109066.</title>
        <authorList>
            <person name="Komaki H."/>
            <person name="Tamura T."/>
        </authorList>
    </citation>
    <scope>NUCLEOTIDE SEQUENCE</scope>
    <source>
        <strain evidence="3">NBRC 109066</strain>
    </source>
</reference>
<evidence type="ECO:0000313" key="3">
    <source>
        <dbReference type="EMBL" id="GII24981.1"/>
    </source>
</evidence>
<protein>
    <recommendedName>
        <fullName evidence="5">DUF4230 domain-containing protein</fullName>
    </recommendedName>
</protein>
<evidence type="ECO:0000256" key="1">
    <source>
        <dbReference type="SAM" id="MobiDB-lite"/>
    </source>
</evidence>
<feature type="compositionally biased region" description="Basic and acidic residues" evidence="1">
    <location>
        <begin position="1"/>
        <end position="12"/>
    </location>
</feature>
<dbReference type="AlphaFoldDB" id="A0A8J3X2J3"/>
<evidence type="ECO:0000313" key="4">
    <source>
        <dbReference type="Proteomes" id="UP000599074"/>
    </source>
</evidence>
<keyword evidence="2" id="KW-1133">Transmembrane helix</keyword>
<keyword evidence="2" id="KW-0812">Transmembrane</keyword>
<accession>A0A8J3X2J3</accession>
<sequence length="271" mass="29289">MAQDNETTRFERGQAAPSGSAGDLHPTAELPTRDHDTGTGWPDAPDSDSRGPVVVRTGGGLLRGLFFLTATVAVVVATVLGLVATGVLPQIKNPFGARTTDRSQPPLLKSIQDMSRFVAAEGNFQVIVDVQNDTKYVPDFLVNDRTLFVATGTVEAYVDFSAISQGAITESADHKTVEIRLPAPQLNKPSMNHDKSYVFAQQKGILNQLGDVFAGDPNKLQRLYQLGEQKIADAAKSSELQQRAEDNTRKMLEGMLRSLGYTSVTIKYAAP</sequence>
<feature type="region of interest" description="Disordered" evidence="1">
    <location>
        <begin position="1"/>
        <end position="52"/>
    </location>
</feature>
<feature type="transmembrane region" description="Helical" evidence="2">
    <location>
        <begin position="65"/>
        <end position="88"/>
    </location>
</feature>
<dbReference type="Pfam" id="PF14014">
    <property type="entry name" value="DUF4230"/>
    <property type="match status" value="1"/>
</dbReference>
<dbReference type="RefSeq" id="WP_168114001.1">
    <property type="nucleotide sequence ID" value="NZ_BOON01000044.1"/>
</dbReference>
<dbReference type="Proteomes" id="UP000599074">
    <property type="component" value="Unassembled WGS sequence"/>
</dbReference>
<evidence type="ECO:0008006" key="5">
    <source>
        <dbReference type="Google" id="ProtNLM"/>
    </source>
</evidence>
<name>A0A8J3X2J3_9ACTN</name>
<dbReference type="EMBL" id="BOON01000044">
    <property type="protein sequence ID" value="GII24981.1"/>
    <property type="molecule type" value="Genomic_DNA"/>
</dbReference>
<keyword evidence="4" id="KW-1185">Reference proteome</keyword>
<keyword evidence="2" id="KW-0472">Membrane</keyword>